<evidence type="ECO:0000256" key="1">
    <source>
        <dbReference type="ARBA" id="ARBA00001936"/>
    </source>
</evidence>
<feature type="region of interest" description="Disordered" evidence="7">
    <location>
        <begin position="1"/>
        <end position="20"/>
    </location>
</feature>
<evidence type="ECO:0000259" key="8">
    <source>
        <dbReference type="PROSITE" id="PS51462"/>
    </source>
</evidence>
<dbReference type="Gene3D" id="3.90.79.10">
    <property type="entry name" value="Nucleoside Triphosphate Pyrophosphohydrolase"/>
    <property type="match status" value="1"/>
</dbReference>
<accession>A0A934IS68</accession>
<evidence type="ECO:0000256" key="4">
    <source>
        <dbReference type="ARBA" id="ARBA00022801"/>
    </source>
</evidence>
<sequence>MTTAEELTKRLSAADRDRSHAPVKVRDAASLIILDREGPSVLMGRRSMKHAFMPGLFVFPGGRVDPADARVPVATDYVPATLDKLTTKMKAGQGEARARALGIAALRETYEETGVLIGKKDADRLPQGPLWDAFAARGLGVDLSPLRFVLRAVTPPGRPRRFDTRFFVVDRSAIADIDPDRVGEDAELEEIAWVSIAEAKTMKLPPITLTVLDELLLKLAETHELPADGDVPYYRWQRTHFTRVTL</sequence>
<dbReference type="CDD" id="cd18870">
    <property type="entry name" value="NUDIX_AcylCoAdiphos_Nudt19"/>
    <property type="match status" value="1"/>
</dbReference>
<comment type="cofactor">
    <cofactor evidence="2">
        <name>Mg(2+)</name>
        <dbReference type="ChEBI" id="CHEBI:18420"/>
    </cofactor>
</comment>
<proteinExistence type="predicted"/>
<dbReference type="EMBL" id="JAEKJA010000018">
    <property type="protein sequence ID" value="MBJ3777653.1"/>
    <property type="molecule type" value="Genomic_DNA"/>
</dbReference>
<comment type="cofactor">
    <cofactor evidence="1">
        <name>Mn(2+)</name>
        <dbReference type="ChEBI" id="CHEBI:29035"/>
    </cofactor>
</comment>
<dbReference type="Proteomes" id="UP000609531">
    <property type="component" value="Unassembled WGS sequence"/>
</dbReference>
<dbReference type="GO" id="GO:0016818">
    <property type="term" value="F:hydrolase activity, acting on acid anhydrides, in phosphorus-containing anhydrides"/>
    <property type="evidence" value="ECO:0007669"/>
    <property type="project" value="InterPro"/>
</dbReference>
<evidence type="ECO:0000313" key="9">
    <source>
        <dbReference type="EMBL" id="MBJ3777653.1"/>
    </source>
</evidence>
<dbReference type="AlphaFoldDB" id="A0A934IS68"/>
<keyword evidence="6" id="KW-0464">Manganese</keyword>
<keyword evidence="5" id="KW-0460">Magnesium</keyword>
<dbReference type="InterPro" id="IPR015797">
    <property type="entry name" value="NUDIX_hydrolase-like_dom_sf"/>
</dbReference>
<keyword evidence="10" id="KW-1185">Reference proteome</keyword>
<evidence type="ECO:0000256" key="6">
    <source>
        <dbReference type="ARBA" id="ARBA00023211"/>
    </source>
</evidence>
<dbReference type="GO" id="GO:0046872">
    <property type="term" value="F:metal ion binding"/>
    <property type="evidence" value="ECO:0007669"/>
    <property type="project" value="UniProtKB-KW"/>
</dbReference>
<reference evidence="9" key="1">
    <citation type="submission" date="2020-12" db="EMBL/GenBank/DDBJ databases">
        <title>Bacterial taxonomy.</title>
        <authorList>
            <person name="Pan X."/>
        </authorList>
    </citation>
    <scope>NUCLEOTIDE SEQUENCE</scope>
    <source>
        <strain evidence="9">B2012</strain>
    </source>
</reference>
<dbReference type="PANTHER" id="PTHR12318">
    <property type="entry name" value="TESTOSTERONE-REGULATED PROTEIN RP2"/>
    <property type="match status" value="1"/>
</dbReference>
<gene>
    <name evidence="9" type="ORF">JCR33_18250</name>
</gene>
<keyword evidence="4 9" id="KW-0378">Hydrolase</keyword>
<dbReference type="SUPFAM" id="SSF55811">
    <property type="entry name" value="Nudix"/>
    <property type="match status" value="1"/>
</dbReference>
<evidence type="ECO:0000256" key="7">
    <source>
        <dbReference type="SAM" id="MobiDB-lite"/>
    </source>
</evidence>
<comment type="caution">
    <text evidence="9">The sequence shown here is derived from an EMBL/GenBank/DDBJ whole genome shotgun (WGS) entry which is preliminary data.</text>
</comment>
<dbReference type="PROSITE" id="PS51462">
    <property type="entry name" value="NUDIX"/>
    <property type="match status" value="1"/>
</dbReference>
<feature type="domain" description="Nudix hydrolase" evidence="8">
    <location>
        <begin position="24"/>
        <end position="217"/>
    </location>
</feature>
<name>A0A934IS68_9HYPH</name>
<dbReference type="RefSeq" id="WP_198883556.1">
    <property type="nucleotide sequence ID" value="NZ_JAEKJA010000018.1"/>
</dbReference>
<dbReference type="InterPro" id="IPR039121">
    <property type="entry name" value="NUDT19"/>
</dbReference>
<dbReference type="InterPro" id="IPR000086">
    <property type="entry name" value="NUDIX_hydrolase_dom"/>
</dbReference>
<evidence type="ECO:0000256" key="3">
    <source>
        <dbReference type="ARBA" id="ARBA00022723"/>
    </source>
</evidence>
<evidence type="ECO:0000313" key="10">
    <source>
        <dbReference type="Proteomes" id="UP000609531"/>
    </source>
</evidence>
<protein>
    <submittedName>
        <fullName evidence="9">NUDIX hydrolase</fullName>
    </submittedName>
</protein>
<evidence type="ECO:0000256" key="5">
    <source>
        <dbReference type="ARBA" id="ARBA00022842"/>
    </source>
</evidence>
<dbReference type="PANTHER" id="PTHR12318:SF0">
    <property type="entry name" value="ACYL-COENZYME A DIPHOSPHATASE NUDT19"/>
    <property type="match status" value="1"/>
</dbReference>
<organism evidence="9 10">
    <name type="scientific">Acuticoccus mangrovi</name>
    <dbReference type="NCBI Taxonomy" id="2796142"/>
    <lineage>
        <taxon>Bacteria</taxon>
        <taxon>Pseudomonadati</taxon>
        <taxon>Pseudomonadota</taxon>
        <taxon>Alphaproteobacteria</taxon>
        <taxon>Hyphomicrobiales</taxon>
        <taxon>Amorphaceae</taxon>
        <taxon>Acuticoccus</taxon>
    </lineage>
</organism>
<evidence type="ECO:0000256" key="2">
    <source>
        <dbReference type="ARBA" id="ARBA00001946"/>
    </source>
</evidence>
<keyword evidence="3" id="KW-0479">Metal-binding</keyword>